<evidence type="ECO:0000313" key="10">
    <source>
        <dbReference type="Ensembl" id="ENSELUP00000089104.1"/>
    </source>
</evidence>
<keyword evidence="2" id="KW-0963">Cytoplasm</keyword>
<keyword evidence="6 8" id="KW-0810">Translation regulation</keyword>
<evidence type="ECO:0000256" key="4">
    <source>
        <dbReference type="ARBA" id="ARBA00022771"/>
    </source>
</evidence>
<dbReference type="GO" id="GO:0008270">
    <property type="term" value="F:zinc ion binding"/>
    <property type="evidence" value="ECO:0007669"/>
    <property type="project" value="UniProtKB-KW"/>
</dbReference>
<organism evidence="10 11">
    <name type="scientific">Esox lucius</name>
    <name type="common">Northern pike</name>
    <dbReference type="NCBI Taxonomy" id="8010"/>
    <lineage>
        <taxon>Eukaryota</taxon>
        <taxon>Metazoa</taxon>
        <taxon>Chordata</taxon>
        <taxon>Craniata</taxon>
        <taxon>Vertebrata</taxon>
        <taxon>Euteleostomi</taxon>
        <taxon>Actinopterygii</taxon>
        <taxon>Neopterygii</taxon>
        <taxon>Teleostei</taxon>
        <taxon>Protacanthopterygii</taxon>
        <taxon>Esociformes</taxon>
        <taxon>Esocidae</taxon>
        <taxon>Esox</taxon>
    </lineage>
</organism>
<dbReference type="GO" id="GO:0003723">
    <property type="term" value="F:RNA binding"/>
    <property type="evidence" value="ECO:0007669"/>
    <property type="project" value="UniProtKB-UniRule"/>
</dbReference>
<evidence type="ECO:0000256" key="8">
    <source>
        <dbReference type="PROSITE-ProRule" id="PRU00855"/>
    </source>
</evidence>
<dbReference type="GO" id="GO:0005737">
    <property type="term" value="C:cytoplasm"/>
    <property type="evidence" value="ECO:0007669"/>
    <property type="project" value="UniProtKB-SubCell"/>
</dbReference>
<evidence type="ECO:0000256" key="5">
    <source>
        <dbReference type="ARBA" id="ARBA00022833"/>
    </source>
</evidence>
<dbReference type="AlphaFoldDB" id="A0AAY5KJI1"/>
<evidence type="ECO:0000256" key="7">
    <source>
        <dbReference type="ARBA" id="ARBA00022884"/>
    </source>
</evidence>
<dbReference type="PROSITE" id="PS51522">
    <property type="entry name" value="ZF_NANOS"/>
    <property type="match status" value="1"/>
</dbReference>
<evidence type="ECO:0000259" key="9">
    <source>
        <dbReference type="PROSITE" id="PS51522"/>
    </source>
</evidence>
<dbReference type="InterPro" id="IPR024161">
    <property type="entry name" value="Znf_nanos-typ"/>
</dbReference>
<evidence type="ECO:0000256" key="3">
    <source>
        <dbReference type="ARBA" id="ARBA00022723"/>
    </source>
</evidence>
<dbReference type="InterPro" id="IPR038129">
    <property type="entry name" value="Nanos_sf"/>
</dbReference>
<keyword evidence="4 8" id="KW-0863">Zinc-finger</keyword>
<dbReference type="GO" id="GO:0006417">
    <property type="term" value="P:regulation of translation"/>
    <property type="evidence" value="ECO:0007669"/>
    <property type="project" value="UniProtKB-UniRule"/>
</dbReference>
<gene>
    <name evidence="10" type="primary">NANOS2</name>
</gene>
<dbReference type="InterPro" id="IPR008705">
    <property type="entry name" value="Nanos/Xcar2"/>
</dbReference>
<name>A0AAY5KJI1_ESOLU</name>
<reference evidence="10" key="2">
    <citation type="submission" date="2025-08" db="UniProtKB">
        <authorList>
            <consortium name="Ensembl"/>
        </authorList>
    </citation>
    <scope>IDENTIFICATION</scope>
</reference>
<accession>A0AAY5KJI1</accession>
<comment type="subcellular location">
    <subcellularLocation>
        <location evidence="1">Cytoplasm</location>
    </subcellularLocation>
</comment>
<reference evidence="10" key="3">
    <citation type="submission" date="2025-09" db="UniProtKB">
        <authorList>
            <consortium name="Ensembl"/>
        </authorList>
    </citation>
    <scope>IDENTIFICATION</scope>
</reference>
<keyword evidence="7 8" id="KW-0694">RNA-binding</keyword>
<evidence type="ECO:0000313" key="11">
    <source>
        <dbReference type="Proteomes" id="UP000265140"/>
    </source>
</evidence>
<keyword evidence="3" id="KW-0479">Metal-binding</keyword>
<dbReference type="PANTHER" id="PTHR12887">
    <property type="entry name" value="NANOS PROTEIN"/>
    <property type="match status" value="1"/>
</dbReference>
<sequence>LSIEHLSERSNGTNHYYDMWYDYFNLGLCDLAERMETTCSQLKDYKPETDMGPTKSLEQQPSCLLSTGTESQASCITENATSGDSCGFCKQNGETAAVYRSHKLKCKDGTVMCPILRRYTCPMCGATGDSAHTRRYCPQHHRVGPNYWKTAACEKHKL</sequence>
<proteinExistence type="inferred from homology"/>
<evidence type="ECO:0000256" key="2">
    <source>
        <dbReference type="ARBA" id="ARBA00022490"/>
    </source>
</evidence>
<keyword evidence="11" id="KW-1185">Reference proteome</keyword>
<evidence type="ECO:0000256" key="1">
    <source>
        <dbReference type="ARBA" id="ARBA00004496"/>
    </source>
</evidence>
<dbReference type="Ensembl" id="ENSELUT00000093010.1">
    <property type="protein sequence ID" value="ENSELUP00000089104.1"/>
    <property type="gene ID" value="ENSELUG00000036570.1"/>
</dbReference>
<dbReference type="Pfam" id="PF05741">
    <property type="entry name" value="zf-nanos"/>
    <property type="match status" value="1"/>
</dbReference>
<comment type="similarity">
    <text evidence="8">Belongs to the nanos family.</text>
</comment>
<evidence type="ECO:0000256" key="6">
    <source>
        <dbReference type="ARBA" id="ARBA00022845"/>
    </source>
</evidence>
<dbReference type="Gene3D" id="4.10.60.30">
    <property type="entry name" value="Nanos, RNA-binding domain"/>
    <property type="match status" value="1"/>
</dbReference>
<protein>
    <recommendedName>
        <fullName evidence="9">Nanos-type domain-containing protein</fullName>
    </recommendedName>
</protein>
<dbReference type="Proteomes" id="UP000265140">
    <property type="component" value="Chromosome 10"/>
</dbReference>
<feature type="domain" description="Nanos-type" evidence="9">
    <location>
        <begin position="85"/>
        <end position="139"/>
    </location>
</feature>
<dbReference type="GeneTree" id="ENSGT00950000183135"/>
<reference evidence="10 11" key="1">
    <citation type="submission" date="2020-02" db="EMBL/GenBank/DDBJ databases">
        <title>Esox lucius (northern pike) genome, fEsoLuc1, primary haplotype.</title>
        <authorList>
            <person name="Myers G."/>
            <person name="Karagic N."/>
            <person name="Meyer A."/>
            <person name="Pippel M."/>
            <person name="Reichard M."/>
            <person name="Winkler S."/>
            <person name="Tracey A."/>
            <person name="Sims Y."/>
            <person name="Howe K."/>
            <person name="Rhie A."/>
            <person name="Formenti G."/>
            <person name="Durbin R."/>
            <person name="Fedrigo O."/>
            <person name="Jarvis E.D."/>
        </authorList>
    </citation>
    <scope>NUCLEOTIDE SEQUENCE [LARGE SCALE GENOMIC DNA]</scope>
</reference>
<keyword evidence="5" id="KW-0862">Zinc</keyword>